<reference evidence="3 4" key="1">
    <citation type="submission" date="2014-12" db="EMBL/GenBank/DDBJ databases">
        <title>Genome sequence of Flavobacterium beibuense RSKm HC5.</title>
        <authorList>
            <person name="Kim J.F."/>
            <person name="Song J.Y."/>
            <person name="Kwak M.-J."/>
            <person name="Lee S.-W."/>
        </authorList>
    </citation>
    <scope>NUCLEOTIDE SEQUENCE [LARGE SCALE GENOMIC DNA]</scope>
    <source>
        <strain evidence="3 4">RSKm HC5</strain>
    </source>
</reference>
<dbReference type="InterPro" id="IPR034139">
    <property type="entry name" value="TOPRIM_OLD"/>
</dbReference>
<keyword evidence="3" id="KW-0378">Hydrolase</keyword>
<name>A0A444WF77_9FLAO</name>
<dbReference type="InterPro" id="IPR051396">
    <property type="entry name" value="Bact_Antivir_Def_Nuclease"/>
</dbReference>
<protein>
    <submittedName>
        <fullName evidence="3">ATP-dependent endonuclease of the OLD family-like protein</fullName>
    </submittedName>
</protein>
<proteinExistence type="predicted"/>
<dbReference type="Proteomes" id="UP000289775">
    <property type="component" value="Unassembled WGS sequence"/>
</dbReference>
<sequence>MRLVKVSIGNLKGIEGIVTLNFNDFNVIVGQNDAGKSTILKALDLFLNDNSPKLEDLNNKAESKIISVELSFKSENVQIIIDESVETTFEIEEILSHENLLVIKKEWDVSKSRVSSEVSIIRKKYDDNDCLLLTEPQLIALCGKHQINTQKANNEEFNNPEKRQKIRDFNHANHIGYGYLYENIPSAGKGRIRTIYEEIKKVLPAFEYFKADTSLSENETAIQNFFKRISYKTISQEIDISDVERHVTNKLSEILENITDKINRVVDVEEEVKASISFDWTKLISTSFKSLNDGVDIPLSGRGDGFRRITMMAYFEYLAEQDKSDKQNIIFGFEEPETFLHPSAQEKLFNKLKNMLENGYQIAVSTHSPIIVAKTEKNDIIHIKKTKHGYIAEQNIEDILPIANDLGISVDNQFVSLFDKAKALLLVEGIDDANAFHHIAKEYKANGLIDADFNDLEIAIIPVGGCDSIKHWVTLDLLNKLGKPFYIFQDSDKNNASQISPNYTKLITAGFRDEIDFRISKKRSIENYIPFSKLNSLVPGADLNYGDWDNVKQICIQNPHSIRLGGKKVCGIFFDRLTFAEIRSTFFDGTEDEFMLVYQSLKALIPN</sequence>
<keyword evidence="3" id="KW-0540">Nuclease</keyword>
<dbReference type="GO" id="GO:0004519">
    <property type="term" value="F:endonuclease activity"/>
    <property type="evidence" value="ECO:0007669"/>
    <property type="project" value="UniProtKB-KW"/>
</dbReference>
<dbReference type="AlphaFoldDB" id="A0A444WF77"/>
<keyword evidence="3" id="KW-0255">Endonuclease</keyword>
<dbReference type="RefSeq" id="WP_129750267.1">
    <property type="nucleotide sequence ID" value="NZ_JUIW01000003.1"/>
</dbReference>
<evidence type="ECO:0000313" key="3">
    <source>
        <dbReference type="EMBL" id="RYJ44511.1"/>
    </source>
</evidence>
<accession>A0A444WF77</accession>
<dbReference type="EMBL" id="JUIW01000003">
    <property type="protein sequence ID" value="RYJ44511.1"/>
    <property type="molecule type" value="Genomic_DNA"/>
</dbReference>
<dbReference type="InterPro" id="IPR041685">
    <property type="entry name" value="AAA_GajA/Old/RecF-like"/>
</dbReference>
<dbReference type="InterPro" id="IPR027417">
    <property type="entry name" value="P-loop_NTPase"/>
</dbReference>
<evidence type="ECO:0000259" key="1">
    <source>
        <dbReference type="Pfam" id="PF13175"/>
    </source>
</evidence>
<evidence type="ECO:0000259" key="2">
    <source>
        <dbReference type="Pfam" id="PF20469"/>
    </source>
</evidence>
<dbReference type="Pfam" id="PF20469">
    <property type="entry name" value="OLD-like_TOPRIM"/>
    <property type="match status" value="1"/>
</dbReference>
<keyword evidence="4" id="KW-1185">Reference proteome</keyword>
<feature type="domain" description="OLD protein-like TOPRIM" evidence="2">
    <location>
        <begin position="421"/>
        <end position="492"/>
    </location>
</feature>
<gene>
    <name evidence="3" type="ORF">NU09_1121</name>
</gene>
<organism evidence="3 4">
    <name type="scientific">Flavobacterium beibuense</name>
    <dbReference type="NCBI Taxonomy" id="657326"/>
    <lineage>
        <taxon>Bacteria</taxon>
        <taxon>Pseudomonadati</taxon>
        <taxon>Bacteroidota</taxon>
        <taxon>Flavobacteriia</taxon>
        <taxon>Flavobacteriales</taxon>
        <taxon>Flavobacteriaceae</taxon>
        <taxon>Flavobacterium</taxon>
    </lineage>
</organism>
<feature type="domain" description="Endonuclease GajA/Old nuclease/RecF-like AAA" evidence="1">
    <location>
        <begin position="1"/>
        <end position="372"/>
    </location>
</feature>
<dbReference type="Gene3D" id="3.40.50.300">
    <property type="entry name" value="P-loop containing nucleotide triphosphate hydrolases"/>
    <property type="match status" value="1"/>
</dbReference>
<dbReference type="Pfam" id="PF13175">
    <property type="entry name" value="AAA_15"/>
    <property type="match status" value="1"/>
</dbReference>
<comment type="caution">
    <text evidence="3">The sequence shown here is derived from an EMBL/GenBank/DDBJ whole genome shotgun (WGS) entry which is preliminary data.</text>
</comment>
<dbReference type="SUPFAM" id="SSF52540">
    <property type="entry name" value="P-loop containing nucleoside triphosphate hydrolases"/>
    <property type="match status" value="1"/>
</dbReference>
<evidence type="ECO:0000313" key="4">
    <source>
        <dbReference type="Proteomes" id="UP000289775"/>
    </source>
</evidence>
<dbReference type="OrthoDB" id="9792800at2"/>
<dbReference type="PANTHER" id="PTHR43581:SF4">
    <property type="entry name" value="ATP_GTP PHOSPHATASE"/>
    <property type="match status" value="1"/>
</dbReference>
<dbReference type="PANTHER" id="PTHR43581">
    <property type="entry name" value="ATP/GTP PHOSPHATASE"/>
    <property type="match status" value="1"/>
</dbReference>